<organism evidence="2 3">
    <name type="scientific">Neorhodopirellula lusitana</name>
    <dbReference type="NCBI Taxonomy" id="445327"/>
    <lineage>
        <taxon>Bacteria</taxon>
        <taxon>Pseudomonadati</taxon>
        <taxon>Planctomycetota</taxon>
        <taxon>Planctomycetia</taxon>
        <taxon>Pirellulales</taxon>
        <taxon>Pirellulaceae</taxon>
        <taxon>Neorhodopirellula</taxon>
    </lineage>
</organism>
<accession>A0ABY1QK23</accession>
<comment type="caution">
    <text evidence="2">The sequence shown here is derived from an EMBL/GenBank/DDBJ whole genome shotgun (WGS) entry which is preliminary data.</text>
</comment>
<protein>
    <recommendedName>
        <fullName evidence="4">Zinc ribbon domain-containing protein</fullName>
    </recommendedName>
</protein>
<sequence length="177" mass="18810">MYELICPHCDATVPASPAKAGGEVVCPACTKNVAVPKLGELKKLPRVDQDASSDSDDNAAHGLSGGRSMLFAMLGAVSLLCFLGAAFCGVNWASIESPGTTESHIEGLKENYEQISASRLIREYEDITEYGVDIPQPYPYRAIELRKQAWANKAIAFGAAGLLAAVIAVVVGRRKKA</sequence>
<proteinExistence type="predicted"/>
<name>A0ABY1QK23_9BACT</name>
<keyword evidence="1" id="KW-0472">Membrane</keyword>
<keyword evidence="3" id="KW-1185">Reference proteome</keyword>
<evidence type="ECO:0000256" key="1">
    <source>
        <dbReference type="SAM" id="Phobius"/>
    </source>
</evidence>
<gene>
    <name evidence="2" type="ORF">SAMN06265222_11652</name>
</gene>
<evidence type="ECO:0000313" key="2">
    <source>
        <dbReference type="EMBL" id="SMP73202.1"/>
    </source>
</evidence>
<feature type="transmembrane region" description="Helical" evidence="1">
    <location>
        <begin position="154"/>
        <end position="172"/>
    </location>
</feature>
<evidence type="ECO:0000313" key="3">
    <source>
        <dbReference type="Proteomes" id="UP001158067"/>
    </source>
</evidence>
<keyword evidence="1" id="KW-1133">Transmembrane helix</keyword>
<keyword evidence="1" id="KW-0812">Transmembrane</keyword>
<feature type="transmembrane region" description="Helical" evidence="1">
    <location>
        <begin position="70"/>
        <end position="93"/>
    </location>
</feature>
<dbReference type="EMBL" id="FXUG01000016">
    <property type="protein sequence ID" value="SMP73202.1"/>
    <property type="molecule type" value="Genomic_DNA"/>
</dbReference>
<dbReference type="RefSeq" id="WP_283434702.1">
    <property type="nucleotide sequence ID" value="NZ_FXUG01000016.1"/>
</dbReference>
<evidence type="ECO:0008006" key="4">
    <source>
        <dbReference type="Google" id="ProtNLM"/>
    </source>
</evidence>
<reference evidence="2 3" key="1">
    <citation type="submission" date="2017-05" db="EMBL/GenBank/DDBJ databases">
        <authorList>
            <person name="Varghese N."/>
            <person name="Submissions S."/>
        </authorList>
    </citation>
    <scope>NUCLEOTIDE SEQUENCE [LARGE SCALE GENOMIC DNA]</scope>
    <source>
        <strain evidence="2 3">DSM 25457</strain>
    </source>
</reference>
<dbReference type="Proteomes" id="UP001158067">
    <property type="component" value="Unassembled WGS sequence"/>
</dbReference>